<dbReference type="PANTHER" id="PTHR11011">
    <property type="entry name" value="MALE STERILITY PROTEIN 2-RELATED"/>
    <property type="match status" value="1"/>
</dbReference>
<dbReference type="GO" id="GO:0102965">
    <property type="term" value="F:alcohol-forming long-chain fatty acyl-CoA reductase activity"/>
    <property type="evidence" value="ECO:0007669"/>
    <property type="project" value="UniProtKB-EC"/>
</dbReference>
<dbReference type="InterPro" id="IPR026055">
    <property type="entry name" value="FAR"/>
</dbReference>
<keyword evidence="1" id="KW-0444">Lipid biosynthesis</keyword>
<comment type="caution">
    <text evidence="3">The sequence shown here is derived from an EMBL/GenBank/DDBJ whole genome shotgun (WGS) entry which is preliminary data.</text>
</comment>
<name>A0A1Y3BE63_EURMA</name>
<dbReference type="GO" id="GO:0035336">
    <property type="term" value="P:long-chain fatty-acyl-CoA metabolic process"/>
    <property type="evidence" value="ECO:0007669"/>
    <property type="project" value="TreeGrafter"/>
</dbReference>
<organism evidence="3 4">
    <name type="scientific">Euroglyphus maynei</name>
    <name type="common">Mayne's house dust mite</name>
    <dbReference type="NCBI Taxonomy" id="6958"/>
    <lineage>
        <taxon>Eukaryota</taxon>
        <taxon>Metazoa</taxon>
        <taxon>Ecdysozoa</taxon>
        <taxon>Arthropoda</taxon>
        <taxon>Chelicerata</taxon>
        <taxon>Arachnida</taxon>
        <taxon>Acari</taxon>
        <taxon>Acariformes</taxon>
        <taxon>Sarcoptiformes</taxon>
        <taxon>Astigmata</taxon>
        <taxon>Psoroptidia</taxon>
        <taxon>Analgoidea</taxon>
        <taxon>Pyroglyphidae</taxon>
        <taxon>Pyroglyphinae</taxon>
        <taxon>Euroglyphus</taxon>
    </lineage>
</organism>
<dbReference type="EC" id="1.2.1.84" evidence="1"/>
<evidence type="ECO:0000313" key="4">
    <source>
        <dbReference type="Proteomes" id="UP000194236"/>
    </source>
</evidence>
<evidence type="ECO:0000259" key="2">
    <source>
        <dbReference type="Pfam" id="PF07993"/>
    </source>
</evidence>
<comment type="similarity">
    <text evidence="1">Belongs to the fatty acyl-CoA reductase family.</text>
</comment>
<dbReference type="EMBL" id="MUJZ01027638">
    <property type="protein sequence ID" value="OTF78497.1"/>
    <property type="molecule type" value="Genomic_DNA"/>
</dbReference>
<comment type="catalytic activity">
    <reaction evidence="1">
        <text>a long-chain fatty acyl-CoA + 2 NADPH + 2 H(+) = a long-chain primary fatty alcohol + 2 NADP(+) + CoA</text>
        <dbReference type="Rhea" id="RHEA:52716"/>
        <dbReference type="ChEBI" id="CHEBI:15378"/>
        <dbReference type="ChEBI" id="CHEBI:57287"/>
        <dbReference type="ChEBI" id="CHEBI:57783"/>
        <dbReference type="ChEBI" id="CHEBI:58349"/>
        <dbReference type="ChEBI" id="CHEBI:77396"/>
        <dbReference type="ChEBI" id="CHEBI:83139"/>
        <dbReference type="EC" id="1.2.1.84"/>
    </reaction>
</comment>
<dbReference type="PANTHER" id="PTHR11011:SF116">
    <property type="entry name" value="FATTY ACYL-COA REDUCTASE CG5065-RELATED"/>
    <property type="match status" value="1"/>
</dbReference>
<dbReference type="OrthoDB" id="6512824at2759"/>
<reference evidence="3 4" key="1">
    <citation type="submission" date="2017-03" db="EMBL/GenBank/DDBJ databases">
        <title>Genome Survey of Euroglyphus maynei.</title>
        <authorList>
            <person name="Arlian L.G."/>
            <person name="Morgan M.S."/>
            <person name="Rider S.D."/>
        </authorList>
    </citation>
    <scope>NUCLEOTIDE SEQUENCE [LARGE SCALE GENOMIC DNA]</scope>
    <source>
        <strain evidence="3">Arlian Lab</strain>
        <tissue evidence="3">Whole body</tissue>
    </source>
</reference>
<feature type="domain" description="Thioester reductase (TE)" evidence="2">
    <location>
        <begin position="1"/>
        <end position="100"/>
    </location>
</feature>
<gene>
    <name evidence="3" type="ORF">BLA29_013996</name>
</gene>
<dbReference type="Proteomes" id="UP000194236">
    <property type="component" value="Unassembled WGS sequence"/>
</dbReference>
<evidence type="ECO:0000256" key="1">
    <source>
        <dbReference type="RuleBase" id="RU363097"/>
    </source>
</evidence>
<dbReference type="InterPro" id="IPR013120">
    <property type="entry name" value="FAR_NAD-bd"/>
</dbReference>
<dbReference type="AlphaFoldDB" id="A0A1Y3BE63"/>
<dbReference type="Pfam" id="PF07993">
    <property type="entry name" value="NAD_binding_4"/>
    <property type="match status" value="1"/>
</dbReference>
<accession>A0A1Y3BE63</accession>
<dbReference type="Gene3D" id="3.40.50.720">
    <property type="entry name" value="NAD(P)-binding Rossmann-like Domain"/>
    <property type="match status" value="1"/>
</dbReference>
<keyword evidence="1" id="KW-0521">NADP</keyword>
<keyword evidence="1" id="KW-0443">Lipid metabolism</keyword>
<evidence type="ECO:0000313" key="3">
    <source>
        <dbReference type="EMBL" id="OTF78497.1"/>
    </source>
</evidence>
<feature type="non-terminal residue" evidence="3">
    <location>
        <position position="100"/>
    </location>
</feature>
<comment type="function">
    <text evidence="1">Catalyzes the reduction of fatty acyl-CoA to fatty alcohols.</text>
</comment>
<proteinExistence type="inferred from homology"/>
<dbReference type="GO" id="GO:0080019">
    <property type="term" value="F:alcohol-forming very long-chain fatty acyl-CoA reductase activity"/>
    <property type="evidence" value="ECO:0007669"/>
    <property type="project" value="InterPro"/>
</dbReference>
<keyword evidence="1" id="KW-0560">Oxidoreductase</keyword>
<sequence>MGKVLVEKLLRSCPNVKSIYILLRTKKNVDPRTRLDELIRSKIFDRVREMNASLLDKVIVIPGDIVLPGLGISDSYIELISQEVSIVFHSAATVKFDEPM</sequence>
<protein>
    <recommendedName>
        <fullName evidence="1">Fatty acyl-CoA reductase</fullName>
        <ecNumber evidence="1">1.2.1.84</ecNumber>
    </recommendedName>
</protein>
<keyword evidence="4" id="KW-1185">Reference proteome</keyword>
<dbReference type="GO" id="GO:0005777">
    <property type="term" value="C:peroxisome"/>
    <property type="evidence" value="ECO:0007669"/>
    <property type="project" value="TreeGrafter"/>
</dbReference>